<dbReference type="SUPFAM" id="SSF55486">
    <property type="entry name" value="Metalloproteases ('zincins'), catalytic domain"/>
    <property type="match status" value="1"/>
</dbReference>
<comment type="similarity">
    <text evidence="2 12">Belongs to the peptidase M1 family.</text>
</comment>
<comment type="cofactor">
    <cofactor evidence="11 12">
        <name>Zn(2+)</name>
        <dbReference type="ChEBI" id="CHEBI:29105"/>
    </cofactor>
    <text evidence="11 12">Binds 1 zinc ion per subunit.</text>
</comment>
<proteinExistence type="inferred from homology"/>
<dbReference type="Pfam" id="PF17900">
    <property type="entry name" value="Peptidase_M1_N"/>
    <property type="match status" value="1"/>
</dbReference>
<evidence type="ECO:0000256" key="12">
    <source>
        <dbReference type="RuleBase" id="RU361141"/>
    </source>
</evidence>
<evidence type="ECO:0000256" key="8">
    <source>
        <dbReference type="ARBA" id="ARBA00023049"/>
    </source>
</evidence>
<dbReference type="SUPFAM" id="SSF48371">
    <property type="entry name" value="ARM repeat"/>
    <property type="match status" value="1"/>
</dbReference>
<comment type="subcellular location">
    <subcellularLocation>
        <location evidence="1 12">Cytoplasm</location>
    </subcellularLocation>
</comment>
<keyword evidence="15" id="KW-1185">Reference proteome</keyword>
<feature type="domain" description="Peptidase M1 leukotriene A4 hydrolase/aminopeptidase C-terminal" evidence="13">
    <location>
        <begin position="466"/>
        <end position="611"/>
    </location>
</feature>
<keyword evidence="3 12" id="KW-0963">Cytoplasm</keyword>
<dbReference type="InterPro" id="IPR045357">
    <property type="entry name" value="Aminopeptidase_N-like_N"/>
</dbReference>
<feature type="active site" description="Proton acceptor" evidence="9">
    <location>
        <position position="293"/>
    </location>
</feature>
<dbReference type="Pfam" id="PF09127">
    <property type="entry name" value="Leuk-A4-hydro_C"/>
    <property type="match status" value="1"/>
</dbReference>
<keyword evidence="6 12" id="KW-0378">Hydrolase</keyword>
<accession>A0A8H7BLB2</accession>
<dbReference type="FunFam" id="1.25.40.320:FF:000001">
    <property type="entry name" value="Leukotriene A(4) hydrolase"/>
    <property type="match status" value="1"/>
</dbReference>
<dbReference type="Gene3D" id="1.25.40.320">
    <property type="entry name" value="Peptidase M1, leukotriene A4 hydrolase/aminopeptidase C-terminal domain"/>
    <property type="match status" value="1"/>
</dbReference>
<dbReference type="GO" id="GO:0070006">
    <property type="term" value="F:metalloaminopeptidase activity"/>
    <property type="evidence" value="ECO:0007669"/>
    <property type="project" value="UniProtKB-ARBA"/>
</dbReference>
<dbReference type="NCBIfam" id="TIGR02411">
    <property type="entry name" value="leuko_A4_hydro"/>
    <property type="match status" value="1"/>
</dbReference>
<evidence type="ECO:0000256" key="5">
    <source>
        <dbReference type="ARBA" id="ARBA00022723"/>
    </source>
</evidence>
<dbReference type="InterPro" id="IPR014782">
    <property type="entry name" value="Peptidase_M1_dom"/>
</dbReference>
<dbReference type="OrthoDB" id="79562at2759"/>
<dbReference type="PANTHER" id="PTHR45726">
    <property type="entry name" value="LEUKOTRIENE A-4 HYDROLASE"/>
    <property type="match status" value="1"/>
</dbReference>
<dbReference type="CDD" id="cd09599">
    <property type="entry name" value="M1_LTA4H"/>
    <property type="match status" value="1"/>
</dbReference>
<evidence type="ECO:0000313" key="14">
    <source>
        <dbReference type="EMBL" id="KAF7725180.1"/>
    </source>
</evidence>
<dbReference type="InterPro" id="IPR042097">
    <property type="entry name" value="Aminopeptidase_N-like_N_sf"/>
</dbReference>
<keyword evidence="5 11" id="KW-0479">Metal-binding</keyword>
<protein>
    <recommendedName>
        <fullName evidence="12">Leukotriene A(4) hydrolase</fullName>
        <shortName evidence="12">LTA-4 hydrolase</shortName>
        <ecNumber evidence="12">3.3.2.10</ecNumber>
        <ecNumber evidence="12">3.4.11.-</ecNumber>
    </recommendedName>
</protein>
<dbReference type="GO" id="GO:0008270">
    <property type="term" value="F:zinc ion binding"/>
    <property type="evidence" value="ECO:0007669"/>
    <property type="project" value="InterPro"/>
</dbReference>
<dbReference type="FunFam" id="2.60.40.1730:FF:000004">
    <property type="entry name" value="Leukotriene A(4) hydrolase"/>
    <property type="match status" value="1"/>
</dbReference>
<evidence type="ECO:0000256" key="11">
    <source>
        <dbReference type="PIRSR" id="PIRSR612777-3"/>
    </source>
</evidence>
<evidence type="ECO:0000256" key="9">
    <source>
        <dbReference type="PIRSR" id="PIRSR612777-1"/>
    </source>
</evidence>
<gene>
    <name evidence="14" type="primary">LTA4H_1</name>
    <name evidence="14" type="ORF">EC973_000346</name>
</gene>
<dbReference type="Gene3D" id="1.10.390.10">
    <property type="entry name" value="Neutral Protease Domain 2"/>
    <property type="match status" value="1"/>
</dbReference>
<dbReference type="InterPro" id="IPR034015">
    <property type="entry name" value="M1_LTA4H"/>
</dbReference>
<dbReference type="InterPro" id="IPR049980">
    <property type="entry name" value="LTA4H_cat"/>
</dbReference>
<dbReference type="InterPro" id="IPR015211">
    <property type="entry name" value="Peptidase_M1_C"/>
</dbReference>
<feature type="binding site" evidence="10">
    <location>
        <begin position="135"/>
        <end position="137"/>
    </location>
    <ligand>
        <name>a peptide</name>
        <dbReference type="ChEBI" id="CHEBI:60466"/>
    </ligand>
</feature>
<comment type="caution">
    <text evidence="14">The sequence shown here is derived from an EMBL/GenBank/DDBJ whole genome shotgun (WGS) entry which is preliminary data.</text>
</comment>
<feature type="binding site" evidence="10">
    <location>
        <begin position="567"/>
        <end position="569"/>
    </location>
    <ligand>
        <name>a peptide</name>
        <dbReference type="ChEBI" id="CHEBI:60466"/>
    </ligand>
</feature>
<dbReference type="Pfam" id="PF01433">
    <property type="entry name" value="Peptidase_M1"/>
    <property type="match status" value="1"/>
</dbReference>
<evidence type="ECO:0000256" key="2">
    <source>
        <dbReference type="ARBA" id="ARBA00010136"/>
    </source>
</evidence>
<feature type="binding site" evidence="11">
    <location>
        <position position="315"/>
    </location>
    <ligand>
        <name>Zn(2+)</name>
        <dbReference type="ChEBI" id="CHEBI:29105"/>
        <note>catalytic</note>
    </ligand>
</feature>
<dbReference type="PRINTS" id="PR00756">
    <property type="entry name" value="ALADIPTASE"/>
</dbReference>
<comment type="catalytic activity">
    <reaction evidence="12">
        <text>an epoxide + H2O = an ethanediol</text>
        <dbReference type="Rhea" id="RHEA:19037"/>
        <dbReference type="ChEBI" id="CHEBI:15377"/>
        <dbReference type="ChEBI" id="CHEBI:32955"/>
        <dbReference type="ChEBI" id="CHEBI:140594"/>
        <dbReference type="EC" id="3.3.2.10"/>
    </reaction>
</comment>
<organism evidence="14 15">
    <name type="scientific">Apophysomyces ossiformis</name>
    <dbReference type="NCBI Taxonomy" id="679940"/>
    <lineage>
        <taxon>Eukaryota</taxon>
        <taxon>Fungi</taxon>
        <taxon>Fungi incertae sedis</taxon>
        <taxon>Mucoromycota</taxon>
        <taxon>Mucoromycotina</taxon>
        <taxon>Mucoromycetes</taxon>
        <taxon>Mucorales</taxon>
        <taxon>Mucorineae</taxon>
        <taxon>Mucoraceae</taxon>
        <taxon>Apophysomyces</taxon>
    </lineage>
</organism>
<dbReference type="InterPro" id="IPR038502">
    <property type="entry name" value="M1_LTA-4_hydro/amino_C_sf"/>
</dbReference>
<keyword evidence="7 11" id="KW-0862">Zinc</keyword>
<evidence type="ECO:0000256" key="3">
    <source>
        <dbReference type="ARBA" id="ARBA00022490"/>
    </source>
</evidence>
<evidence type="ECO:0000256" key="6">
    <source>
        <dbReference type="ARBA" id="ARBA00022801"/>
    </source>
</evidence>
<keyword evidence="4 12" id="KW-0645">Protease</keyword>
<dbReference type="GO" id="GO:0005829">
    <property type="term" value="C:cytosol"/>
    <property type="evidence" value="ECO:0007669"/>
    <property type="project" value="TreeGrafter"/>
</dbReference>
<evidence type="ECO:0000256" key="10">
    <source>
        <dbReference type="PIRSR" id="PIRSR612777-2"/>
    </source>
</evidence>
<feature type="active site" description="Proton donor" evidence="9">
    <location>
        <position position="381"/>
    </location>
</feature>
<sequence length="615" mass="69794">MTVIRDPSSLANLSEVKTTHLHLDWDVDFEQKRIRGHVLLDLTTLEPNVNQVILDTSYLDLKSVTLNGKSLDFHVAERHPSLGSALTIKLPEPIAAAGTQFQLKIDYATTEKCTAVQFLEPEQTVGKKQPYLFSQCQAIHARAFVPCQDSPSIKLTYSASVTSPLRVVMSALQTSVSVAESGATTYHFEQRTTTPTYLIAIAAGNIVGKEIGPRTTVWCEPEVVEQAAWEFEDTEKFIVISEELLTPYEWGRYDLLVLPPSFPYGGMENPCLSFVTPTLLAGDKSAVDVVAHELSHSWTGNLVTTQNWEHFWLNEGWTVFVERKIGARLHGELERQFSSIIGWKALKESVELFGHDSPATVLKPDLSSGVDPDDYFSSVPYEKGFNLLYHIEKVVGGPAIFEPYMKAYIQTFASKSITTEDWKSHMYEYFEKHNGKEVIEKLNTIDFDLWINGTGMPPVDPKFDTTLADACYNLAERWDNARQNDDLSGFSSKDLAEFTATQKIVFLERLTDCEPLPHRLIAKMDELYQMTPIRNADVRFRWQQLCLQTSYEPIYPHVVEFVTSQGRMKFVRPLYRLLYRAKDGAELATSTYLKNKHFYHPIAAQLIEKDINLKH</sequence>
<reference evidence="14" key="1">
    <citation type="submission" date="2020-01" db="EMBL/GenBank/DDBJ databases">
        <title>Genome Sequencing of Three Apophysomyces-Like Fungal Strains Confirms a Novel Fungal Genus in the Mucoromycota with divergent Burkholderia-like Endosymbiotic Bacteria.</title>
        <authorList>
            <person name="Stajich J.E."/>
            <person name="Macias A.M."/>
            <person name="Carter-House D."/>
            <person name="Lovett B."/>
            <person name="Kasson L.R."/>
            <person name="Berry K."/>
            <person name="Grigoriev I."/>
            <person name="Chang Y."/>
            <person name="Spatafora J."/>
            <person name="Kasson M.T."/>
        </authorList>
    </citation>
    <scope>NUCLEOTIDE SEQUENCE</scope>
    <source>
        <strain evidence="14">NRRL A-21654</strain>
    </source>
</reference>
<evidence type="ECO:0000313" key="15">
    <source>
        <dbReference type="Proteomes" id="UP000605846"/>
    </source>
</evidence>
<dbReference type="InterPro" id="IPR001930">
    <property type="entry name" value="Peptidase_M1"/>
</dbReference>
<keyword evidence="8 12" id="KW-0482">Metalloprotease</keyword>
<dbReference type="EC" id="3.4.11.-" evidence="12"/>
<dbReference type="Gene3D" id="3.30.2010.30">
    <property type="match status" value="1"/>
</dbReference>
<feature type="binding site" evidence="10">
    <location>
        <begin position="263"/>
        <end position="268"/>
    </location>
    <ligand>
        <name>a peptide</name>
        <dbReference type="ChEBI" id="CHEBI:60466"/>
    </ligand>
</feature>
<dbReference type="PANTHER" id="PTHR45726:SF3">
    <property type="entry name" value="LEUKOTRIENE A-4 HYDROLASE"/>
    <property type="match status" value="1"/>
</dbReference>
<dbReference type="FunFam" id="1.10.390.10:FF:000003">
    <property type="entry name" value="Leukotriene A(4) hydrolase"/>
    <property type="match status" value="1"/>
</dbReference>
<dbReference type="Gene3D" id="2.60.40.1730">
    <property type="entry name" value="tricorn interacting facor f3 domain"/>
    <property type="match status" value="1"/>
</dbReference>
<feature type="binding site" evidence="11">
    <location>
        <position position="292"/>
    </location>
    <ligand>
        <name>Zn(2+)</name>
        <dbReference type="ChEBI" id="CHEBI:29105"/>
        <note>catalytic</note>
    </ligand>
</feature>
<dbReference type="InterPro" id="IPR012777">
    <property type="entry name" value="LTA4H"/>
</dbReference>
<feature type="binding site" evidence="11">
    <location>
        <position position="296"/>
    </location>
    <ligand>
        <name>Zn(2+)</name>
        <dbReference type="ChEBI" id="CHEBI:29105"/>
        <note>catalytic</note>
    </ligand>
</feature>
<dbReference type="InterPro" id="IPR016024">
    <property type="entry name" value="ARM-type_fold"/>
</dbReference>
<dbReference type="AlphaFoldDB" id="A0A8H7BLB2"/>
<dbReference type="SUPFAM" id="SSF63737">
    <property type="entry name" value="Leukotriene A4 hydrolase N-terminal domain"/>
    <property type="match status" value="1"/>
</dbReference>
<evidence type="ECO:0000256" key="4">
    <source>
        <dbReference type="ARBA" id="ARBA00022670"/>
    </source>
</evidence>
<evidence type="ECO:0000256" key="7">
    <source>
        <dbReference type="ARBA" id="ARBA00022833"/>
    </source>
</evidence>
<name>A0A8H7BLB2_9FUNG</name>
<dbReference type="FunFam" id="3.30.2010.30:FF:000001">
    <property type="entry name" value="Leukotriene A(4) hydrolase"/>
    <property type="match status" value="1"/>
</dbReference>
<dbReference type="GO" id="GO:0004301">
    <property type="term" value="F:epoxide hydrolase activity"/>
    <property type="evidence" value="ECO:0007669"/>
    <property type="project" value="UniProtKB-EC"/>
</dbReference>
<evidence type="ECO:0000259" key="13">
    <source>
        <dbReference type="SMART" id="SM01263"/>
    </source>
</evidence>
<dbReference type="InterPro" id="IPR027268">
    <property type="entry name" value="Peptidase_M4/M1_CTD_sf"/>
</dbReference>
<dbReference type="EC" id="3.3.2.10" evidence="12"/>
<dbReference type="EMBL" id="JABAYA010000102">
    <property type="protein sequence ID" value="KAF7725180.1"/>
    <property type="molecule type" value="Genomic_DNA"/>
</dbReference>
<dbReference type="GO" id="GO:0006508">
    <property type="term" value="P:proteolysis"/>
    <property type="evidence" value="ECO:0007669"/>
    <property type="project" value="UniProtKB-KW"/>
</dbReference>
<dbReference type="Proteomes" id="UP000605846">
    <property type="component" value="Unassembled WGS sequence"/>
</dbReference>
<evidence type="ECO:0000256" key="1">
    <source>
        <dbReference type="ARBA" id="ARBA00004496"/>
    </source>
</evidence>
<dbReference type="SMART" id="SM01263">
    <property type="entry name" value="Leuk-A4-hydro_C"/>
    <property type="match status" value="1"/>
</dbReference>